<gene>
    <name evidence="2" type="ORF">BOTNAR_0782g00020</name>
</gene>
<accession>A0A4Z1H666</accession>
<name>A0A4Z1H666_9HELO</name>
<comment type="caution">
    <text evidence="2">The sequence shown here is derived from an EMBL/GenBank/DDBJ whole genome shotgun (WGS) entry which is preliminary data.</text>
</comment>
<dbReference type="OrthoDB" id="3560632at2759"/>
<feature type="compositionally biased region" description="Basic and acidic residues" evidence="1">
    <location>
        <begin position="18"/>
        <end position="27"/>
    </location>
</feature>
<evidence type="ECO:0000313" key="2">
    <source>
        <dbReference type="EMBL" id="TGO44608.1"/>
    </source>
</evidence>
<proteinExistence type="predicted"/>
<reference evidence="2 3" key="1">
    <citation type="submission" date="2017-12" db="EMBL/GenBank/DDBJ databases">
        <title>Comparative genomics of Botrytis spp.</title>
        <authorList>
            <person name="Valero-Jimenez C.A."/>
            <person name="Tapia P."/>
            <person name="Veloso J."/>
            <person name="Silva-Moreno E."/>
            <person name="Staats M."/>
            <person name="Valdes J.H."/>
            <person name="Van Kan J.A.L."/>
        </authorList>
    </citation>
    <scope>NUCLEOTIDE SEQUENCE [LARGE SCALE GENOMIC DNA]</scope>
    <source>
        <strain evidence="2 3">MUCL2120</strain>
    </source>
</reference>
<protein>
    <submittedName>
        <fullName evidence="2">Uncharacterized protein</fullName>
    </submittedName>
</protein>
<evidence type="ECO:0000313" key="3">
    <source>
        <dbReference type="Proteomes" id="UP000297452"/>
    </source>
</evidence>
<feature type="region of interest" description="Disordered" evidence="1">
    <location>
        <begin position="1"/>
        <end position="86"/>
    </location>
</feature>
<dbReference type="EMBL" id="PQXJ01000778">
    <property type="protein sequence ID" value="TGO44608.1"/>
    <property type="molecule type" value="Genomic_DNA"/>
</dbReference>
<feature type="compositionally biased region" description="Basic and acidic residues" evidence="1">
    <location>
        <begin position="49"/>
        <end position="78"/>
    </location>
</feature>
<sequence>MRRSSHHSSSSTAPLLGDRNKSDESNGRHRGKIYAIGLEKRLQATSTFRKKEEKPRNPEDSYKTSDQKAHEKNQESSKGKKYPLDPATLLRFRRHQSDIKSKIRVTQRTMEIEERESITASSPWEHWKEEIDRLEKLLEEILELEHAGFSPRKANQKLNELLKSN</sequence>
<dbReference type="AlphaFoldDB" id="A0A4Z1H666"/>
<evidence type="ECO:0000256" key="1">
    <source>
        <dbReference type="SAM" id="MobiDB-lite"/>
    </source>
</evidence>
<keyword evidence="3" id="KW-1185">Reference proteome</keyword>
<dbReference type="Proteomes" id="UP000297452">
    <property type="component" value="Unassembled WGS sequence"/>
</dbReference>
<organism evidence="2 3">
    <name type="scientific">Botryotinia narcissicola</name>
    <dbReference type="NCBI Taxonomy" id="278944"/>
    <lineage>
        <taxon>Eukaryota</taxon>
        <taxon>Fungi</taxon>
        <taxon>Dikarya</taxon>
        <taxon>Ascomycota</taxon>
        <taxon>Pezizomycotina</taxon>
        <taxon>Leotiomycetes</taxon>
        <taxon>Helotiales</taxon>
        <taxon>Sclerotiniaceae</taxon>
        <taxon>Botryotinia</taxon>
    </lineage>
</organism>